<reference evidence="1 2" key="1">
    <citation type="journal article" date="2017" name="Genome Biol.">
        <title>New reference genome sequences of hot pepper reveal the massive evolution of plant disease-resistance genes by retroduplication.</title>
        <authorList>
            <person name="Kim S."/>
            <person name="Park J."/>
            <person name="Yeom S.I."/>
            <person name="Kim Y.M."/>
            <person name="Seo E."/>
            <person name="Kim K.T."/>
            <person name="Kim M.S."/>
            <person name="Lee J.M."/>
            <person name="Cheong K."/>
            <person name="Shin H.S."/>
            <person name="Kim S.B."/>
            <person name="Han K."/>
            <person name="Lee J."/>
            <person name="Park M."/>
            <person name="Lee H.A."/>
            <person name="Lee H.Y."/>
            <person name="Lee Y."/>
            <person name="Oh S."/>
            <person name="Lee J.H."/>
            <person name="Choi E."/>
            <person name="Choi E."/>
            <person name="Lee S.E."/>
            <person name="Jeon J."/>
            <person name="Kim H."/>
            <person name="Choi G."/>
            <person name="Song H."/>
            <person name="Lee J."/>
            <person name="Lee S.C."/>
            <person name="Kwon J.K."/>
            <person name="Lee H.Y."/>
            <person name="Koo N."/>
            <person name="Hong Y."/>
            <person name="Kim R.W."/>
            <person name="Kang W.H."/>
            <person name="Huh J.H."/>
            <person name="Kang B.C."/>
            <person name="Yang T.J."/>
            <person name="Lee Y.H."/>
            <person name="Bennetzen J.L."/>
            <person name="Choi D."/>
        </authorList>
    </citation>
    <scope>NUCLEOTIDE SEQUENCE [LARGE SCALE GENOMIC DNA]</scope>
    <source>
        <strain evidence="2">cv. PBC81</strain>
    </source>
</reference>
<sequence>MMVSVGEPSPRVVFGGALSLQEATEATSDLKHALEKVYLSGSANEDGGSCVSGSSSSPYSKACVVNETVVTKFAPKHATQAFRFLNETPAARFSSLSFMFKCSLSFHILSSVVCSGVSFPDLDHKIDKSIVDADFFSQSS</sequence>
<dbReference type="Proteomes" id="UP000224567">
    <property type="component" value="Unassembled WGS sequence"/>
</dbReference>
<accession>A0A2G2XDA1</accession>
<dbReference type="PANTHER" id="PTHR33625">
    <property type="entry name" value="OS08G0179900 PROTEIN"/>
    <property type="match status" value="1"/>
</dbReference>
<evidence type="ECO:0000313" key="1">
    <source>
        <dbReference type="EMBL" id="PHT55465.1"/>
    </source>
</evidence>
<organism evidence="1 2">
    <name type="scientific">Capsicum baccatum</name>
    <name type="common">Peruvian pepper</name>
    <dbReference type="NCBI Taxonomy" id="33114"/>
    <lineage>
        <taxon>Eukaryota</taxon>
        <taxon>Viridiplantae</taxon>
        <taxon>Streptophyta</taxon>
        <taxon>Embryophyta</taxon>
        <taxon>Tracheophyta</taxon>
        <taxon>Spermatophyta</taxon>
        <taxon>Magnoliopsida</taxon>
        <taxon>eudicotyledons</taxon>
        <taxon>Gunneridae</taxon>
        <taxon>Pentapetalae</taxon>
        <taxon>asterids</taxon>
        <taxon>lamiids</taxon>
        <taxon>Solanales</taxon>
        <taxon>Solanaceae</taxon>
        <taxon>Solanoideae</taxon>
        <taxon>Capsiceae</taxon>
        <taxon>Capsicum</taxon>
    </lineage>
</organism>
<protein>
    <submittedName>
        <fullName evidence="1">Uncharacterized protein</fullName>
    </submittedName>
</protein>
<reference evidence="2" key="2">
    <citation type="journal article" date="2017" name="J. Anim. Genet.">
        <title>Multiple reference genome sequences of hot pepper reveal the massive evolution of plant disease resistance genes by retroduplication.</title>
        <authorList>
            <person name="Kim S."/>
            <person name="Park J."/>
            <person name="Yeom S.-I."/>
            <person name="Kim Y.-M."/>
            <person name="Seo E."/>
            <person name="Kim K.-T."/>
            <person name="Kim M.-S."/>
            <person name="Lee J.M."/>
            <person name="Cheong K."/>
            <person name="Shin H.-S."/>
            <person name="Kim S.-B."/>
            <person name="Han K."/>
            <person name="Lee J."/>
            <person name="Park M."/>
            <person name="Lee H.-A."/>
            <person name="Lee H.-Y."/>
            <person name="Lee Y."/>
            <person name="Oh S."/>
            <person name="Lee J.H."/>
            <person name="Choi E."/>
            <person name="Choi E."/>
            <person name="Lee S.E."/>
            <person name="Jeon J."/>
            <person name="Kim H."/>
            <person name="Choi G."/>
            <person name="Song H."/>
            <person name="Lee J."/>
            <person name="Lee S.-C."/>
            <person name="Kwon J.-K."/>
            <person name="Lee H.-Y."/>
            <person name="Koo N."/>
            <person name="Hong Y."/>
            <person name="Kim R.W."/>
            <person name="Kang W.-H."/>
            <person name="Huh J.H."/>
            <person name="Kang B.-C."/>
            <person name="Yang T.-J."/>
            <person name="Lee Y.-H."/>
            <person name="Bennetzen J.L."/>
            <person name="Choi D."/>
        </authorList>
    </citation>
    <scope>NUCLEOTIDE SEQUENCE [LARGE SCALE GENOMIC DNA]</scope>
    <source>
        <strain evidence="2">cv. PBC81</strain>
    </source>
</reference>
<proteinExistence type="predicted"/>
<dbReference type="STRING" id="33114.A0A2G2XDA1"/>
<dbReference type="EMBL" id="MLFT02000002">
    <property type="protein sequence ID" value="PHT55465.1"/>
    <property type="molecule type" value="Genomic_DNA"/>
</dbReference>
<gene>
    <name evidence="1" type="ORF">CQW23_03951</name>
</gene>
<dbReference type="AlphaFoldDB" id="A0A2G2XDA1"/>
<keyword evidence="2" id="KW-1185">Reference proteome</keyword>
<dbReference type="OrthoDB" id="659599at2759"/>
<name>A0A2G2XDA1_CAPBA</name>
<comment type="caution">
    <text evidence="1">The sequence shown here is derived from an EMBL/GenBank/DDBJ whole genome shotgun (WGS) entry which is preliminary data.</text>
</comment>
<evidence type="ECO:0000313" key="2">
    <source>
        <dbReference type="Proteomes" id="UP000224567"/>
    </source>
</evidence>
<dbReference type="PANTHER" id="PTHR33625:SF4">
    <property type="entry name" value="OS08G0179900 PROTEIN"/>
    <property type="match status" value="1"/>
</dbReference>